<keyword evidence="5" id="KW-1185">Reference proteome</keyword>
<dbReference type="CDD" id="cd10747">
    <property type="entry name" value="DnaJ_C"/>
    <property type="match status" value="1"/>
</dbReference>
<dbReference type="Gene3D" id="1.10.287.110">
    <property type="entry name" value="DnaJ domain"/>
    <property type="match status" value="1"/>
</dbReference>
<organism evidence="4 5">
    <name type="scientific">Marinibaculum pumilum</name>
    <dbReference type="NCBI Taxonomy" id="1766165"/>
    <lineage>
        <taxon>Bacteria</taxon>
        <taxon>Pseudomonadati</taxon>
        <taxon>Pseudomonadota</taxon>
        <taxon>Alphaproteobacteria</taxon>
        <taxon>Rhodospirillales</taxon>
        <taxon>Rhodospirillaceae</taxon>
        <taxon>Marinibaculum</taxon>
    </lineage>
</organism>
<sequence length="340" mass="35374">MAKDLYGLLDLKKDASDADIRKAYRRLAKQYHPDLNPDDKAAEERFKEISGAFSILGDADKRAAYDRGEIDERGEPRYAGAGPGAGMGAGPGGGPYWRDFAEGPDGRKYTYTWTEGGPEGFAAGGFDDILNQFFGSGRAGQHGGGAGGGPRGAAGAGGFAFPGADARYALAVDFLDAVNGATKQIQLPDGSALNVKIPAGLRDGQTLRLKGKGQPGHGGAPAGDALVEVSVRPHSRFRRKGADIETDLAVSLPEAVLGAKVPVPTVTGEVQLTVPRGASSGTVLRLKGKGVPAGSGRPAGDQLVRLQVVLPKEVDPELEAFMTEWAEKHPYDPRSGKGGS</sequence>
<dbReference type="PANTHER" id="PTHR43096">
    <property type="entry name" value="DNAJ HOMOLOG 1, MITOCHONDRIAL-RELATED"/>
    <property type="match status" value="1"/>
</dbReference>
<feature type="region of interest" description="Disordered" evidence="2">
    <location>
        <begin position="69"/>
        <end position="94"/>
    </location>
</feature>
<feature type="domain" description="J" evidence="3">
    <location>
        <begin position="4"/>
        <end position="69"/>
    </location>
</feature>
<dbReference type="PRINTS" id="PR00625">
    <property type="entry name" value="JDOMAIN"/>
</dbReference>
<dbReference type="Gene3D" id="2.60.260.20">
    <property type="entry name" value="Urease metallochaperone UreE, N-terminal domain"/>
    <property type="match status" value="2"/>
</dbReference>
<dbReference type="EMBL" id="JBHRTR010000028">
    <property type="protein sequence ID" value="MFC3228242.1"/>
    <property type="molecule type" value="Genomic_DNA"/>
</dbReference>
<evidence type="ECO:0000313" key="5">
    <source>
        <dbReference type="Proteomes" id="UP001595528"/>
    </source>
</evidence>
<gene>
    <name evidence="4" type="ORF">ACFOGJ_13435</name>
</gene>
<dbReference type="Pfam" id="PF00226">
    <property type="entry name" value="DnaJ"/>
    <property type="match status" value="1"/>
</dbReference>
<dbReference type="InterPro" id="IPR008971">
    <property type="entry name" value="HSP40/DnaJ_pept-bd"/>
</dbReference>
<dbReference type="Proteomes" id="UP001595528">
    <property type="component" value="Unassembled WGS sequence"/>
</dbReference>
<dbReference type="InterPro" id="IPR001623">
    <property type="entry name" value="DnaJ_domain"/>
</dbReference>
<dbReference type="SUPFAM" id="SSF49493">
    <property type="entry name" value="HSP40/DnaJ peptide-binding domain"/>
    <property type="match status" value="2"/>
</dbReference>
<proteinExistence type="predicted"/>
<dbReference type="CDD" id="cd06257">
    <property type="entry name" value="DnaJ"/>
    <property type="match status" value="1"/>
</dbReference>
<dbReference type="InterPro" id="IPR002939">
    <property type="entry name" value="DnaJ_C"/>
</dbReference>
<dbReference type="PROSITE" id="PS00636">
    <property type="entry name" value="DNAJ_1"/>
    <property type="match status" value="1"/>
</dbReference>
<name>A0ABV7L1T2_9PROT</name>
<dbReference type="Pfam" id="PF01556">
    <property type="entry name" value="DnaJ_C"/>
    <property type="match status" value="1"/>
</dbReference>
<evidence type="ECO:0000313" key="4">
    <source>
        <dbReference type="EMBL" id="MFC3228242.1"/>
    </source>
</evidence>
<dbReference type="InterPro" id="IPR036869">
    <property type="entry name" value="J_dom_sf"/>
</dbReference>
<comment type="caution">
    <text evidence="4">The sequence shown here is derived from an EMBL/GenBank/DDBJ whole genome shotgun (WGS) entry which is preliminary data.</text>
</comment>
<evidence type="ECO:0000256" key="1">
    <source>
        <dbReference type="ARBA" id="ARBA00023186"/>
    </source>
</evidence>
<dbReference type="PROSITE" id="PS50076">
    <property type="entry name" value="DNAJ_2"/>
    <property type="match status" value="1"/>
</dbReference>
<accession>A0ABV7L1T2</accession>
<dbReference type="PANTHER" id="PTHR43096:SF48">
    <property type="entry name" value="CHAPERONE PROTEIN DNAJ"/>
    <property type="match status" value="1"/>
</dbReference>
<evidence type="ECO:0000256" key="2">
    <source>
        <dbReference type="SAM" id="MobiDB-lite"/>
    </source>
</evidence>
<evidence type="ECO:0000259" key="3">
    <source>
        <dbReference type="PROSITE" id="PS50076"/>
    </source>
</evidence>
<protein>
    <submittedName>
        <fullName evidence="4">DnaJ C-terminal domain-containing protein</fullName>
    </submittedName>
</protein>
<keyword evidence="1" id="KW-0143">Chaperone</keyword>
<feature type="compositionally biased region" description="Gly residues" evidence="2">
    <location>
        <begin position="81"/>
        <end position="94"/>
    </location>
</feature>
<reference evidence="5" key="1">
    <citation type="journal article" date="2019" name="Int. J. Syst. Evol. Microbiol.">
        <title>The Global Catalogue of Microorganisms (GCM) 10K type strain sequencing project: providing services to taxonomists for standard genome sequencing and annotation.</title>
        <authorList>
            <consortium name="The Broad Institute Genomics Platform"/>
            <consortium name="The Broad Institute Genome Sequencing Center for Infectious Disease"/>
            <person name="Wu L."/>
            <person name="Ma J."/>
        </authorList>
    </citation>
    <scope>NUCLEOTIDE SEQUENCE [LARGE SCALE GENOMIC DNA]</scope>
    <source>
        <strain evidence="5">KCTC 42964</strain>
    </source>
</reference>
<dbReference type="RefSeq" id="WP_379901175.1">
    <property type="nucleotide sequence ID" value="NZ_JBHRTR010000028.1"/>
</dbReference>
<dbReference type="InterPro" id="IPR018253">
    <property type="entry name" value="DnaJ_domain_CS"/>
</dbReference>
<dbReference type="SMART" id="SM00271">
    <property type="entry name" value="DnaJ"/>
    <property type="match status" value="1"/>
</dbReference>
<dbReference type="SUPFAM" id="SSF46565">
    <property type="entry name" value="Chaperone J-domain"/>
    <property type="match status" value="1"/>
</dbReference>